<gene>
    <name evidence="1" type="ORF">SAMN05216495_102153</name>
</gene>
<dbReference type="InterPro" id="IPR007351">
    <property type="entry name" value="YjbR"/>
</dbReference>
<dbReference type="InterPro" id="IPR058532">
    <property type="entry name" value="YjbR/MT2646/Rv2570-like"/>
</dbReference>
<sequence>MNVKRTVLHKDGTPDLLDVMNLKIRPQEAEQLHRIPGIYPAYHMNHRLWISVVLDDSLADEAILALIKTSYHLTE</sequence>
<dbReference type="AlphaFoldDB" id="A0A1H2UAY2"/>
<evidence type="ECO:0000313" key="2">
    <source>
        <dbReference type="Proteomes" id="UP000182379"/>
    </source>
</evidence>
<dbReference type="Gene3D" id="3.90.1150.30">
    <property type="match status" value="1"/>
</dbReference>
<dbReference type="Proteomes" id="UP000182379">
    <property type="component" value="Unassembled WGS sequence"/>
</dbReference>
<proteinExistence type="predicted"/>
<dbReference type="PANTHER" id="PTHR35145">
    <property type="entry name" value="CYTOPLASMIC PROTEIN-RELATED"/>
    <property type="match status" value="1"/>
</dbReference>
<name>A0A1H2UAY2_ACIFE</name>
<protein>
    <submittedName>
        <fullName evidence="1">YjbR protein</fullName>
    </submittedName>
</protein>
<dbReference type="SUPFAM" id="SSF142906">
    <property type="entry name" value="YjbR-like"/>
    <property type="match status" value="1"/>
</dbReference>
<dbReference type="Pfam" id="PF04237">
    <property type="entry name" value="YjbR"/>
    <property type="match status" value="1"/>
</dbReference>
<accession>A0A1H2UAY2</accession>
<evidence type="ECO:0000313" key="1">
    <source>
        <dbReference type="EMBL" id="SDW53117.1"/>
    </source>
</evidence>
<dbReference type="InterPro" id="IPR038056">
    <property type="entry name" value="YjbR-like_sf"/>
</dbReference>
<organism evidence="1 2">
    <name type="scientific">Acidaminococcus fermentans</name>
    <dbReference type="NCBI Taxonomy" id="905"/>
    <lineage>
        <taxon>Bacteria</taxon>
        <taxon>Bacillati</taxon>
        <taxon>Bacillota</taxon>
        <taxon>Negativicutes</taxon>
        <taxon>Acidaminococcales</taxon>
        <taxon>Acidaminococcaceae</taxon>
        <taxon>Acidaminococcus</taxon>
    </lineage>
</organism>
<dbReference type="PANTHER" id="PTHR35145:SF1">
    <property type="entry name" value="CYTOPLASMIC PROTEIN"/>
    <property type="match status" value="1"/>
</dbReference>
<comment type="caution">
    <text evidence="1">The sequence shown here is derived from an EMBL/GenBank/DDBJ whole genome shotgun (WGS) entry which is preliminary data.</text>
</comment>
<dbReference type="EMBL" id="FNOP01000002">
    <property type="protein sequence ID" value="SDW53117.1"/>
    <property type="molecule type" value="Genomic_DNA"/>
</dbReference>
<reference evidence="1 2" key="1">
    <citation type="submission" date="2016-10" db="EMBL/GenBank/DDBJ databases">
        <authorList>
            <person name="Varghese N."/>
            <person name="Submissions S."/>
        </authorList>
    </citation>
    <scope>NUCLEOTIDE SEQUENCE [LARGE SCALE GENOMIC DNA]</scope>
    <source>
        <strain evidence="1 2">WCC6</strain>
    </source>
</reference>